<dbReference type="Gene3D" id="2.60.40.1120">
    <property type="entry name" value="Carboxypeptidase-like, regulatory domain"/>
    <property type="match status" value="1"/>
</dbReference>
<keyword evidence="4" id="KW-0732">Signal</keyword>
<dbReference type="GO" id="GO:0009279">
    <property type="term" value="C:cell outer membrane"/>
    <property type="evidence" value="ECO:0007669"/>
    <property type="project" value="UniProtKB-SubCell"/>
</dbReference>
<dbReference type="InterPro" id="IPR008969">
    <property type="entry name" value="CarboxyPept-like_regulatory"/>
</dbReference>
<evidence type="ECO:0000313" key="7">
    <source>
        <dbReference type="Proteomes" id="UP000272117"/>
    </source>
</evidence>
<feature type="domain" description="Outer membrane protein beta-barrel" evidence="5">
    <location>
        <begin position="384"/>
        <end position="787"/>
    </location>
</feature>
<evidence type="ECO:0000256" key="1">
    <source>
        <dbReference type="ARBA" id="ARBA00004442"/>
    </source>
</evidence>
<feature type="chain" id="PRO_5018240177" evidence="4">
    <location>
        <begin position="24"/>
        <end position="813"/>
    </location>
</feature>
<dbReference type="Pfam" id="PF14905">
    <property type="entry name" value="OMP_b-brl_3"/>
    <property type="match status" value="1"/>
</dbReference>
<dbReference type="InterPro" id="IPR036942">
    <property type="entry name" value="Beta-barrel_TonB_sf"/>
</dbReference>
<dbReference type="OrthoDB" id="905812at2"/>
<dbReference type="SUPFAM" id="SSF56935">
    <property type="entry name" value="Porins"/>
    <property type="match status" value="1"/>
</dbReference>
<dbReference type="InterPro" id="IPR037066">
    <property type="entry name" value="Plug_dom_sf"/>
</dbReference>
<dbReference type="AlphaFoldDB" id="A0A3M9MYH4"/>
<dbReference type="InterPro" id="IPR041700">
    <property type="entry name" value="OMP_b-brl_3"/>
</dbReference>
<dbReference type="Pfam" id="PF13620">
    <property type="entry name" value="CarboxypepD_reg"/>
    <property type="match status" value="1"/>
</dbReference>
<reference evidence="6 7" key="1">
    <citation type="submission" date="2018-11" db="EMBL/GenBank/DDBJ databases">
        <title>Rufibacter latericius sp. nov., isolated from water in Baiyang Lake.</title>
        <authorList>
            <person name="Yang Y."/>
        </authorList>
    </citation>
    <scope>NUCLEOTIDE SEQUENCE [LARGE SCALE GENOMIC DNA]</scope>
    <source>
        <strain evidence="6 7">R-22-1c-1</strain>
    </source>
</reference>
<dbReference type="PANTHER" id="PTHR40980">
    <property type="entry name" value="PLUG DOMAIN-CONTAINING PROTEIN"/>
    <property type="match status" value="1"/>
</dbReference>
<dbReference type="PANTHER" id="PTHR40980:SF4">
    <property type="entry name" value="TONB-DEPENDENT RECEPTOR-LIKE BETA-BARREL DOMAIN-CONTAINING PROTEIN"/>
    <property type="match status" value="1"/>
</dbReference>
<comment type="caution">
    <text evidence="6">The sequence shown here is derived from an EMBL/GenBank/DDBJ whole genome shotgun (WGS) entry which is preliminary data.</text>
</comment>
<dbReference type="Proteomes" id="UP000272117">
    <property type="component" value="Unassembled WGS sequence"/>
</dbReference>
<dbReference type="RefSeq" id="WP_123125747.1">
    <property type="nucleotide sequence ID" value="NZ_RJJD01000002.1"/>
</dbReference>
<feature type="signal peptide" evidence="4">
    <location>
        <begin position="1"/>
        <end position="23"/>
    </location>
</feature>
<dbReference type="EMBL" id="RJJD01000002">
    <property type="protein sequence ID" value="RNI30530.1"/>
    <property type="molecule type" value="Genomic_DNA"/>
</dbReference>
<accession>A0A3M9MYH4</accession>
<keyword evidence="3" id="KW-0998">Cell outer membrane</keyword>
<evidence type="ECO:0000259" key="5">
    <source>
        <dbReference type="Pfam" id="PF14905"/>
    </source>
</evidence>
<protein>
    <submittedName>
        <fullName evidence="6">TonB-dependent receptor</fullName>
    </submittedName>
</protein>
<keyword evidence="6" id="KW-0675">Receptor</keyword>
<evidence type="ECO:0000256" key="4">
    <source>
        <dbReference type="SAM" id="SignalP"/>
    </source>
</evidence>
<gene>
    <name evidence="6" type="ORF">EFB08_04550</name>
</gene>
<evidence type="ECO:0000256" key="3">
    <source>
        <dbReference type="ARBA" id="ARBA00023237"/>
    </source>
</evidence>
<evidence type="ECO:0000313" key="6">
    <source>
        <dbReference type="EMBL" id="RNI30530.1"/>
    </source>
</evidence>
<dbReference type="Gene3D" id="2.170.130.10">
    <property type="entry name" value="TonB-dependent receptor, plug domain"/>
    <property type="match status" value="1"/>
</dbReference>
<organism evidence="6 7">
    <name type="scientific">Rufibacter latericius</name>
    <dbReference type="NCBI Taxonomy" id="2487040"/>
    <lineage>
        <taxon>Bacteria</taxon>
        <taxon>Pseudomonadati</taxon>
        <taxon>Bacteroidota</taxon>
        <taxon>Cytophagia</taxon>
        <taxon>Cytophagales</taxon>
        <taxon>Hymenobacteraceae</taxon>
        <taxon>Rufibacter</taxon>
    </lineage>
</organism>
<comment type="subcellular location">
    <subcellularLocation>
        <location evidence="1">Cell outer membrane</location>
    </subcellularLocation>
</comment>
<dbReference type="Gene3D" id="2.40.170.20">
    <property type="entry name" value="TonB-dependent receptor, beta-barrel domain"/>
    <property type="match status" value="1"/>
</dbReference>
<dbReference type="SUPFAM" id="SSF49464">
    <property type="entry name" value="Carboxypeptidase regulatory domain-like"/>
    <property type="match status" value="1"/>
</dbReference>
<sequence length="813" mass="90126">MKKFYHFLLLLAALAFLTQAALAQTSGALTGLVVDDKGAPLSYGTVALLKASDASLLTGTAIDLEGKFTLKAPAPGKYLLRISAMGFANQDLAPFEVTGAGFSKDFGKTALKQDSKVLKEVTINNLRPAVDVQADKMVVSVEGTAMAAGNTAYDVLTKSPGVWVDQDGNIQLNGKQGVKLMIDGKLTYLNGKQLQTMLQGMPADNLKNLEIIANPSSKFDAEGTAGIININLKKNTMTGLNGSVYGGYQNNTKSGANGGLNLNLKQGKWSSFATVDVAQRPKKRTFTMNRIYNQEGENSYLTSSGKEEGTTFAPSARFGTDYDLNKNHSLGASVNLAHSRTNAGVNTNSTIVDPKEEGAIFNQTTTHNRGRFNSISFNAHYTGKLDTLGTTLSGDIDVARISDTSPSDYLNNRTFDYKPNTETDFFETVNPTSYQIYSAKADYARSFPSIKGKLELGAKVSYVESDNQIDFFAKEGSQRVPDANRPGDHFIYDENIYAGYTNFNATLNSRFTLQAGLRAEYTDSKGNSIPNQRVTPRSYLDWFPSVFVQQKVSDNYTIGYNYSRRIFRPRYSNLNPFRFYIDANTYAEGNPYLRPEYTNSFQVTQTFRKNYNLIIGYAHTKDDISEVPTFYPEENKMIFQQSNVESETVNATLVAPVTVSSKWNMNNNFTVAHQIYNTLVDGKTLRNAQTMLMAQISNNILLPRNFKLEVNGSYRGKGVFNVYTTKPAGWVDVAVKRSFLKEQLEVNLALTDIFRTQVMKGTSTVNGSSNMIDMYHHGQSVRLNLRYRFNKGEKFEMKRRNGSLDEVNRASGN</sequence>
<name>A0A3M9MYH4_9BACT</name>
<proteinExistence type="predicted"/>
<evidence type="ECO:0000256" key="2">
    <source>
        <dbReference type="ARBA" id="ARBA00023136"/>
    </source>
</evidence>
<keyword evidence="2" id="KW-0472">Membrane</keyword>
<keyword evidence="7" id="KW-1185">Reference proteome</keyword>